<feature type="domain" description="Aerotolerance regulator N-terminal" evidence="2">
    <location>
        <begin position="1"/>
        <end position="76"/>
    </location>
</feature>
<dbReference type="AlphaFoldDB" id="X0Z3C7"/>
<dbReference type="InterPro" id="IPR011933">
    <property type="entry name" value="Double_TM_dom"/>
</dbReference>
<keyword evidence="1" id="KW-1133">Transmembrane helix</keyword>
<keyword evidence="1" id="KW-0812">Transmembrane</keyword>
<dbReference type="InterPro" id="IPR024163">
    <property type="entry name" value="Aerotolerance_reg_N"/>
</dbReference>
<reference evidence="3" key="1">
    <citation type="journal article" date="2014" name="Front. Microbiol.">
        <title>High frequency of phylogenetically diverse reductive dehalogenase-homologous genes in deep subseafloor sedimentary metagenomes.</title>
        <authorList>
            <person name="Kawai M."/>
            <person name="Futagami T."/>
            <person name="Toyoda A."/>
            <person name="Takaki Y."/>
            <person name="Nishi S."/>
            <person name="Hori S."/>
            <person name="Arai W."/>
            <person name="Tsubouchi T."/>
            <person name="Morono Y."/>
            <person name="Uchiyama I."/>
            <person name="Ito T."/>
            <person name="Fujiyama A."/>
            <person name="Inagaki F."/>
            <person name="Takami H."/>
        </authorList>
    </citation>
    <scope>NUCLEOTIDE SEQUENCE</scope>
    <source>
        <strain evidence="3">Expedition CK06-06</strain>
    </source>
</reference>
<accession>X0Z3C7</accession>
<feature type="non-terminal residue" evidence="3">
    <location>
        <position position="84"/>
    </location>
</feature>
<comment type="caution">
    <text evidence="3">The sequence shown here is derived from an EMBL/GenBank/DDBJ whole genome shotgun (WGS) entry which is preliminary data.</text>
</comment>
<keyword evidence="1" id="KW-0472">Membrane</keyword>
<dbReference type="EMBL" id="BARS01056469">
    <property type="protein sequence ID" value="GAG43096.1"/>
    <property type="molecule type" value="Genomic_DNA"/>
</dbReference>
<dbReference type="NCBIfam" id="TIGR02226">
    <property type="entry name" value="two_anch"/>
    <property type="match status" value="1"/>
</dbReference>
<dbReference type="PANTHER" id="PTHR37464">
    <property type="entry name" value="BLL2463 PROTEIN"/>
    <property type="match status" value="1"/>
</dbReference>
<protein>
    <recommendedName>
        <fullName evidence="2">Aerotolerance regulator N-terminal domain-containing protein</fullName>
    </recommendedName>
</protein>
<gene>
    <name evidence="3" type="ORF">S01H1_83145</name>
</gene>
<feature type="transmembrane region" description="Helical" evidence="1">
    <location>
        <begin position="6"/>
        <end position="24"/>
    </location>
</feature>
<feature type="transmembrane region" description="Helical" evidence="1">
    <location>
        <begin position="56"/>
        <end position="78"/>
    </location>
</feature>
<dbReference type="PANTHER" id="PTHR37464:SF1">
    <property type="entry name" value="BLL2463 PROTEIN"/>
    <property type="match status" value="1"/>
</dbReference>
<evidence type="ECO:0000313" key="3">
    <source>
        <dbReference type="EMBL" id="GAG43096.1"/>
    </source>
</evidence>
<name>X0Z3C7_9ZZZZ</name>
<evidence type="ECO:0000256" key="1">
    <source>
        <dbReference type="SAM" id="Phobius"/>
    </source>
</evidence>
<dbReference type="Pfam" id="PF07584">
    <property type="entry name" value="BatA"/>
    <property type="match status" value="1"/>
</dbReference>
<sequence length="84" mass="9525">MTFLNLAMLTGLVAVAIPIIIHLLNRQRATIVDWGAMRFLLESLTHRSRRILIEEIILMALRCLVVALLVLAMARPFMPSRTTI</sequence>
<organism evidence="3">
    <name type="scientific">marine sediment metagenome</name>
    <dbReference type="NCBI Taxonomy" id="412755"/>
    <lineage>
        <taxon>unclassified sequences</taxon>
        <taxon>metagenomes</taxon>
        <taxon>ecological metagenomes</taxon>
    </lineage>
</organism>
<evidence type="ECO:0000259" key="2">
    <source>
        <dbReference type="Pfam" id="PF07584"/>
    </source>
</evidence>
<proteinExistence type="predicted"/>